<dbReference type="InterPro" id="IPR044808">
    <property type="entry name" value="ERF_plant"/>
</dbReference>
<dbReference type="EMBL" id="BAABME010006161">
    <property type="protein sequence ID" value="GAA0167622.1"/>
    <property type="molecule type" value="Genomic_DNA"/>
</dbReference>
<dbReference type="Gene3D" id="3.30.730.10">
    <property type="entry name" value="AP2/ERF domain"/>
    <property type="match status" value="1"/>
</dbReference>
<comment type="subcellular location">
    <subcellularLocation>
        <location evidence="1">Nucleus</location>
    </subcellularLocation>
</comment>
<keyword evidence="5" id="KW-0804">Transcription</keyword>
<dbReference type="Pfam" id="PF00847">
    <property type="entry name" value="AP2"/>
    <property type="match status" value="1"/>
</dbReference>
<dbReference type="GO" id="GO:0003677">
    <property type="term" value="F:DNA binding"/>
    <property type="evidence" value="ECO:0007669"/>
    <property type="project" value="UniProtKB-KW"/>
</dbReference>
<evidence type="ECO:0000256" key="1">
    <source>
        <dbReference type="ARBA" id="ARBA00004123"/>
    </source>
</evidence>
<reference evidence="9 10" key="1">
    <citation type="submission" date="2024-01" db="EMBL/GenBank/DDBJ databases">
        <title>The complete chloroplast genome sequence of Lithospermum erythrorhizon: insights into the phylogenetic relationship among Boraginaceae species and the maternal lineages of purple gromwells.</title>
        <authorList>
            <person name="Okada T."/>
            <person name="Watanabe K."/>
        </authorList>
    </citation>
    <scope>NUCLEOTIDE SEQUENCE [LARGE SCALE GENOMIC DNA]</scope>
</reference>
<dbReference type="PANTHER" id="PTHR31190:SF287">
    <property type="entry name" value="DEVELOPMENT RELATED ERF PROTEIN"/>
    <property type="match status" value="1"/>
</dbReference>
<evidence type="ECO:0000256" key="4">
    <source>
        <dbReference type="ARBA" id="ARBA00023125"/>
    </source>
</evidence>
<evidence type="ECO:0000259" key="8">
    <source>
        <dbReference type="PROSITE" id="PS51032"/>
    </source>
</evidence>
<keyword evidence="4" id="KW-0238">DNA-binding</keyword>
<keyword evidence="2" id="KW-0611">Plant defense</keyword>
<dbReference type="PROSITE" id="PS51032">
    <property type="entry name" value="AP2_ERF"/>
    <property type="match status" value="1"/>
</dbReference>
<organism evidence="9 10">
    <name type="scientific">Lithospermum erythrorhizon</name>
    <name type="common">Purple gromwell</name>
    <name type="synonym">Lithospermum officinale var. erythrorhizon</name>
    <dbReference type="NCBI Taxonomy" id="34254"/>
    <lineage>
        <taxon>Eukaryota</taxon>
        <taxon>Viridiplantae</taxon>
        <taxon>Streptophyta</taxon>
        <taxon>Embryophyta</taxon>
        <taxon>Tracheophyta</taxon>
        <taxon>Spermatophyta</taxon>
        <taxon>Magnoliopsida</taxon>
        <taxon>eudicotyledons</taxon>
        <taxon>Gunneridae</taxon>
        <taxon>Pentapetalae</taxon>
        <taxon>asterids</taxon>
        <taxon>lamiids</taxon>
        <taxon>Boraginales</taxon>
        <taxon>Boraginaceae</taxon>
        <taxon>Boraginoideae</taxon>
        <taxon>Lithospermeae</taxon>
        <taxon>Lithospermum</taxon>
    </lineage>
</organism>
<evidence type="ECO:0000256" key="5">
    <source>
        <dbReference type="ARBA" id="ARBA00023163"/>
    </source>
</evidence>
<dbReference type="InterPro" id="IPR036955">
    <property type="entry name" value="AP2/ERF_dom_sf"/>
</dbReference>
<dbReference type="InterPro" id="IPR001471">
    <property type="entry name" value="AP2/ERF_dom"/>
</dbReference>
<feature type="domain" description="AP2/ERF" evidence="8">
    <location>
        <begin position="117"/>
        <end position="175"/>
    </location>
</feature>
<keyword evidence="10" id="KW-1185">Reference proteome</keyword>
<dbReference type="FunFam" id="3.30.730.10:FF:000001">
    <property type="entry name" value="Ethylene-responsive transcription factor 2"/>
    <property type="match status" value="1"/>
</dbReference>
<dbReference type="PRINTS" id="PR00367">
    <property type="entry name" value="ETHRSPELEMNT"/>
</dbReference>
<evidence type="ECO:0000256" key="6">
    <source>
        <dbReference type="ARBA" id="ARBA00023242"/>
    </source>
</evidence>
<evidence type="ECO:0000313" key="10">
    <source>
        <dbReference type="Proteomes" id="UP001454036"/>
    </source>
</evidence>
<name>A0AAV3QZX5_LITER</name>
<sequence>MESYYSINTDSYANDFAFIDSISLHLLDDFPKDPQNVTLQDDIFNLDWLQFANLENTILKTEPEMSSASPENFHFSAMSSTGSPESANLSSMSPPETLVKVVQVEVAQSVVPPREKHYRGVKRQPWGKYAAEIRDPAKNRTRLWLGTYQTAEDAALAYDRAAFRIRGSRALLNFPHRINIGEPEPMRVTSKRSRRSPVSPGNSGSSSSTESGSPKRRK</sequence>
<dbReference type="GO" id="GO:0003700">
    <property type="term" value="F:DNA-binding transcription factor activity"/>
    <property type="evidence" value="ECO:0007669"/>
    <property type="project" value="InterPro"/>
</dbReference>
<feature type="compositionally biased region" description="Low complexity" evidence="7">
    <location>
        <begin position="196"/>
        <end position="212"/>
    </location>
</feature>
<feature type="region of interest" description="Disordered" evidence="7">
    <location>
        <begin position="180"/>
        <end position="218"/>
    </location>
</feature>
<dbReference type="GO" id="GO:0005634">
    <property type="term" value="C:nucleus"/>
    <property type="evidence" value="ECO:0007669"/>
    <property type="project" value="UniProtKB-SubCell"/>
</dbReference>
<gene>
    <name evidence="9" type="ORF">LIER_22510</name>
</gene>
<dbReference type="InterPro" id="IPR016177">
    <property type="entry name" value="DNA-bd_dom_sf"/>
</dbReference>
<dbReference type="GO" id="GO:0006952">
    <property type="term" value="P:defense response"/>
    <property type="evidence" value="ECO:0007669"/>
    <property type="project" value="UniProtKB-KW"/>
</dbReference>
<dbReference type="SUPFAM" id="SSF54171">
    <property type="entry name" value="DNA-binding domain"/>
    <property type="match status" value="1"/>
</dbReference>
<evidence type="ECO:0000313" key="9">
    <source>
        <dbReference type="EMBL" id="GAA0167622.1"/>
    </source>
</evidence>
<keyword evidence="6" id="KW-0539">Nucleus</keyword>
<protein>
    <recommendedName>
        <fullName evidence="8">AP2/ERF domain-containing protein</fullName>
    </recommendedName>
</protein>
<evidence type="ECO:0000256" key="7">
    <source>
        <dbReference type="SAM" id="MobiDB-lite"/>
    </source>
</evidence>
<evidence type="ECO:0000256" key="3">
    <source>
        <dbReference type="ARBA" id="ARBA00023015"/>
    </source>
</evidence>
<dbReference type="CDD" id="cd00018">
    <property type="entry name" value="AP2"/>
    <property type="match status" value="1"/>
</dbReference>
<dbReference type="SMART" id="SM00380">
    <property type="entry name" value="AP2"/>
    <property type="match status" value="1"/>
</dbReference>
<dbReference type="AlphaFoldDB" id="A0AAV3QZX5"/>
<proteinExistence type="predicted"/>
<accession>A0AAV3QZX5</accession>
<dbReference type="PANTHER" id="PTHR31190">
    <property type="entry name" value="DNA-BINDING DOMAIN"/>
    <property type="match status" value="1"/>
</dbReference>
<keyword evidence="3" id="KW-0805">Transcription regulation</keyword>
<evidence type="ECO:0000256" key="2">
    <source>
        <dbReference type="ARBA" id="ARBA00022821"/>
    </source>
</evidence>
<dbReference type="GO" id="GO:0009873">
    <property type="term" value="P:ethylene-activated signaling pathway"/>
    <property type="evidence" value="ECO:0007669"/>
    <property type="project" value="InterPro"/>
</dbReference>
<comment type="caution">
    <text evidence="9">The sequence shown here is derived from an EMBL/GenBank/DDBJ whole genome shotgun (WGS) entry which is preliminary data.</text>
</comment>
<dbReference type="Proteomes" id="UP001454036">
    <property type="component" value="Unassembled WGS sequence"/>
</dbReference>